<feature type="signal peptide" evidence="4">
    <location>
        <begin position="1"/>
        <end position="20"/>
    </location>
</feature>
<evidence type="ECO:0000256" key="1">
    <source>
        <dbReference type="ARBA" id="ARBA00022722"/>
    </source>
</evidence>
<name>A0A385YTY7_9BACL</name>
<dbReference type="OrthoDB" id="4376109at2"/>
<dbReference type="PROSITE" id="PS50830">
    <property type="entry name" value="TNASE_3"/>
    <property type="match status" value="1"/>
</dbReference>
<dbReference type="RefSeq" id="WP_119883853.1">
    <property type="nucleotide sequence ID" value="NZ_CP032418.1"/>
</dbReference>
<dbReference type="Pfam" id="PF00565">
    <property type="entry name" value="SNase"/>
    <property type="match status" value="1"/>
</dbReference>
<dbReference type="GO" id="GO:0016787">
    <property type="term" value="F:hydrolase activity"/>
    <property type="evidence" value="ECO:0007669"/>
    <property type="project" value="UniProtKB-KW"/>
</dbReference>
<dbReference type="PANTHER" id="PTHR12302:SF3">
    <property type="entry name" value="SERINE_THREONINE-PROTEIN KINASE 31"/>
    <property type="match status" value="1"/>
</dbReference>
<evidence type="ECO:0000259" key="5">
    <source>
        <dbReference type="PROSITE" id="PS50830"/>
    </source>
</evidence>
<feature type="domain" description="TNase-like" evidence="5">
    <location>
        <begin position="30"/>
        <end position="163"/>
    </location>
</feature>
<accession>A0A385YTY7</accession>
<keyword evidence="7" id="KW-1185">Reference proteome</keyword>
<organism evidence="6 7">
    <name type="scientific">Paenisporosarcina cavernae</name>
    <dbReference type="NCBI Taxonomy" id="2320858"/>
    <lineage>
        <taxon>Bacteria</taxon>
        <taxon>Bacillati</taxon>
        <taxon>Bacillota</taxon>
        <taxon>Bacilli</taxon>
        <taxon>Bacillales</taxon>
        <taxon>Caryophanaceae</taxon>
        <taxon>Paenisporosarcina</taxon>
    </lineage>
</organism>
<dbReference type="PROSITE" id="PS51257">
    <property type="entry name" value="PROKAR_LIPOPROTEIN"/>
    <property type="match status" value="1"/>
</dbReference>
<evidence type="ECO:0000256" key="3">
    <source>
        <dbReference type="ARBA" id="ARBA00022801"/>
    </source>
</evidence>
<dbReference type="SMART" id="SM00318">
    <property type="entry name" value="SNc"/>
    <property type="match status" value="1"/>
</dbReference>
<feature type="chain" id="PRO_5017473367" evidence="4">
    <location>
        <begin position="21"/>
        <end position="231"/>
    </location>
</feature>
<evidence type="ECO:0000313" key="6">
    <source>
        <dbReference type="EMBL" id="AYC30136.1"/>
    </source>
</evidence>
<proteinExistence type="predicted"/>
<evidence type="ECO:0000313" key="7">
    <source>
        <dbReference type="Proteomes" id="UP000265725"/>
    </source>
</evidence>
<dbReference type="PANTHER" id="PTHR12302">
    <property type="entry name" value="EBNA2 BINDING PROTEIN P100"/>
    <property type="match status" value="1"/>
</dbReference>
<dbReference type="InterPro" id="IPR016071">
    <property type="entry name" value="Staphylococal_nuclease_OB-fold"/>
</dbReference>
<dbReference type="AlphaFoldDB" id="A0A385YTY7"/>
<dbReference type="KEGG" id="paek:D3873_09715"/>
<protein>
    <submittedName>
        <fullName evidence="6">Thermonuclease family protein</fullName>
    </submittedName>
</protein>
<dbReference type="Gene3D" id="2.40.50.90">
    <property type="match status" value="1"/>
</dbReference>
<sequence>MKKAMIILVAVFLSACQEQADVTKTSGTTDHIPVEVQRVVDGDTIDVVYNGKEESVRYLLIDTPELRDKEFGKQTFSEEATLRNEELLTSGEVSLEFDVGDRMDDYGRLLAYVYVDDVFIQEKLVGEGLARVAYVFPPNTRYLNALEKAEKHAKEQRLGIWKIDGYSTNRGFDSSIESNSTNDCLIKGNINRDGEKIYHIPSAEHYAETNPEEWFCTEVEAKKAGFRAAVQ</sequence>
<reference evidence="7" key="1">
    <citation type="submission" date="2018-09" db="EMBL/GenBank/DDBJ databases">
        <authorList>
            <person name="Zhu H."/>
        </authorList>
    </citation>
    <scope>NUCLEOTIDE SEQUENCE [LARGE SCALE GENOMIC DNA]</scope>
    <source>
        <strain evidence="7">K2R23-3</strain>
    </source>
</reference>
<dbReference type="SUPFAM" id="SSF50199">
    <property type="entry name" value="Staphylococcal nuclease"/>
    <property type="match status" value="1"/>
</dbReference>
<keyword evidence="3" id="KW-0378">Hydrolase</keyword>
<dbReference type="InterPro" id="IPR035437">
    <property type="entry name" value="SNase_OB-fold_sf"/>
</dbReference>
<dbReference type="EMBL" id="CP032418">
    <property type="protein sequence ID" value="AYC30136.1"/>
    <property type="molecule type" value="Genomic_DNA"/>
</dbReference>
<dbReference type="GO" id="GO:0004519">
    <property type="term" value="F:endonuclease activity"/>
    <property type="evidence" value="ECO:0007669"/>
    <property type="project" value="UniProtKB-KW"/>
</dbReference>
<keyword evidence="4" id="KW-0732">Signal</keyword>
<keyword evidence="2" id="KW-0255">Endonuclease</keyword>
<evidence type="ECO:0000256" key="2">
    <source>
        <dbReference type="ARBA" id="ARBA00022759"/>
    </source>
</evidence>
<evidence type="ECO:0000256" key="4">
    <source>
        <dbReference type="SAM" id="SignalP"/>
    </source>
</evidence>
<gene>
    <name evidence="6" type="ORF">D3873_09715</name>
</gene>
<dbReference type="Proteomes" id="UP000265725">
    <property type="component" value="Chromosome"/>
</dbReference>
<keyword evidence="1" id="KW-0540">Nuclease</keyword>